<dbReference type="InterPro" id="IPR050585">
    <property type="entry name" value="Xaa-Pro_dipeptidyl-ppase/CocE"/>
</dbReference>
<dbReference type="RefSeq" id="WP_318599327.1">
    <property type="nucleotide sequence ID" value="NZ_JAWSTH010000068.1"/>
</dbReference>
<sequence length="563" mass="62411">MSHGTVAVTVERDVACVARDGTVLRSNVYRPADAGRYPVLLGRTPYGKETWGRWIEPERTAAEGWIVVINDMRGGFASDGEFRPFFHDADDGYDVVEWCGSQPWSNGRVGMFGSSAPGFMQLLAAAARPPSLVAIAPMQTWTSFGRGCVYDPGGAFMLYTAQWALMLEGMDPARRLDASAPGYLERLRAVQQAQWAPGEWLGAPSLRDHAHLARPYADFFHAWLDHPDHDDFWAPLDLDRQFERIDVPALHLVGLFDKFRLGSTRNYRALRERAASARAREGQRLVIGPWTHGIPVRAEASERFFGPETHVDVRALVLRWYERWLRGDGDAFDDAPPVRVWVQGAERWREAADWPLPGTRTTALHLRAGGRLSFDEPGEGEGADRFVHDPLVPAPTTPDPRQTRSEGPLDVRAISARDDVLHYETAPLDTDLEAIGEISVRLFAATSARDADWVVTLLDIAPDGRAERVTEGMLRARYRDGHAASALVEPGTVVEYEIVLRPSAVRFAAGHRIGLDIAGASFPQYDRNVGRGIAFDVELEDAVQTQTVFHDAGRPSALLLPLV</sequence>
<dbReference type="PANTHER" id="PTHR43056">
    <property type="entry name" value="PEPTIDASE S9 PROLYL OLIGOPEPTIDASE"/>
    <property type="match status" value="1"/>
</dbReference>
<feature type="region of interest" description="Disordered" evidence="2">
    <location>
        <begin position="371"/>
        <end position="408"/>
    </location>
</feature>
<proteinExistence type="predicted"/>
<dbReference type="SUPFAM" id="SSF53474">
    <property type="entry name" value="alpha/beta-Hydrolases"/>
    <property type="match status" value="1"/>
</dbReference>
<keyword evidence="5" id="KW-1185">Reference proteome</keyword>
<protein>
    <submittedName>
        <fullName evidence="4">CocE/NonD family hydrolase</fullName>
    </submittedName>
</protein>
<dbReference type="Pfam" id="PF02129">
    <property type="entry name" value="Peptidase_S15"/>
    <property type="match status" value="1"/>
</dbReference>
<feature type="domain" description="Xaa-Pro dipeptidyl-peptidase C-terminal" evidence="3">
    <location>
        <begin position="318"/>
        <end position="559"/>
    </location>
</feature>
<evidence type="ECO:0000259" key="3">
    <source>
        <dbReference type="SMART" id="SM00939"/>
    </source>
</evidence>
<dbReference type="PANTHER" id="PTHR43056:SF10">
    <property type="entry name" value="COCE_NOND FAMILY, PUTATIVE (AFU_ORTHOLOGUE AFUA_7G00600)-RELATED"/>
    <property type="match status" value="1"/>
</dbReference>
<name>A0ABU4HU95_9ACTN</name>
<dbReference type="InterPro" id="IPR005674">
    <property type="entry name" value="CocE/Ser_esterase"/>
</dbReference>
<dbReference type="Gene3D" id="3.40.50.1820">
    <property type="entry name" value="alpha/beta hydrolase"/>
    <property type="match status" value="1"/>
</dbReference>
<dbReference type="InterPro" id="IPR000383">
    <property type="entry name" value="Xaa-Pro-like_dom"/>
</dbReference>
<evidence type="ECO:0000313" key="5">
    <source>
        <dbReference type="Proteomes" id="UP001284601"/>
    </source>
</evidence>
<dbReference type="Proteomes" id="UP001284601">
    <property type="component" value="Unassembled WGS sequence"/>
</dbReference>
<evidence type="ECO:0000256" key="1">
    <source>
        <dbReference type="ARBA" id="ARBA00022801"/>
    </source>
</evidence>
<dbReference type="GO" id="GO:0016787">
    <property type="term" value="F:hydrolase activity"/>
    <property type="evidence" value="ECO:0007669"/>
    <property type="project" value="UniProtKB-KW"/>
</dbReference>
<dbReference type="InterPro" id="IPR008979">
    <property type="entry name" value="Galactose-bd-like_sf"/>
</dbReference>
<dbReference type="InterPro" id="IPR013736">
    <property type="entry name" value="Xaa-Pro_dipept_C"/>
</dbReference>
<dbReference type="NCBIfam" id="TIGR00976">
    <property type="entry name" value="CocE_NonD"/>
    <property type="match status" value="1"/>
</dbReference>
<dbReference type="Gene3D" id="2.60.120.260">
    <property type="entry name" value="Galactose-binding domain-like"/>
    <property type="match status" value="1"/>
</dbReference>
<reference evidence="5" key="1">
    <citation type="submission" date="2023-07" db="EMBL/GenBank/DDBJ databases">
        <title>Conexibacter stalactiti sp. nov., isolated from stalactites in a lava cave and emended description of the genus Conexibacter.</title>
        <authorList>
            <person name="Lee S.D."/>
        </authorList>
    </citation>
    <scope>NUCLEOTIDE SEQUENCE [LARGE SCALE GENOMIC DNA]</scope>
    <source>
        <strain evidence="5">KCTC 39840</strain>
    </source>
</reference>
<keyword evidence="1 4" id="KW-0378">Hydrolase</keyword>
<dbReference type="EMBL" id="JAWSTH010000068">
    <property type="protein sequence ID" value="MDW5596890.1"/>
    <property type="molecule type" value="Genomic_DNA"/>
</dbReference>
<dbReference type="SMART" id="SM00939">
    <property type="entry name" value="PepX_C"/>
    <property type="match status" value="1"/>
</dbReference>
<dbReference type="Pfam" id="PF08530">
    <property type="entry name" value="PepX_C"/>
    <property type="match status" value="1"/>
</dbReference>
<dbReference type="SUPFAM" id="SSF49785">
    <property type="entry name" value="Galactose-binding domain-like"/>
    <property type="match status" value="1"/>
</dbReference>
<gene>
    <name evidence="4" type="ORF">R7226_21260</name>
</gene>
<accession>A0ABU4HU95</accession>
<dbReference type="InterPro" id="IPR029058">
    <property type="entry name" value="AB_hydrolase_fold"/>
</dbReference>
<evidence type="ECO:0000256" key="2">
    <source>
        <dbReference type="SAM" id="MobiDB-lite"/>
    </source>
</evidence>
<comment type="caution">
    <text evidence="4">The sequence shown here is derived from an EMBL/GenBank/DDBJ whole genome shotgun (WGS) entry which is preliminary data.</text>
</comment>
<organism evidence="4 5">
    <name type="scientific">Conexibacter stalactiti</name>
    <dbReference type="NCBI Taxonomy" id="1940611"/>
    <lineage>
        <taxon>Bacteria</taxon>
        <taxon>Bacillati</taxon>
        <taxon>Actinomycetota</taxon>
        <taxon>Thermoleophilia</taxon>
        <taxon>Solirubrobacterales</taxon>
        <taxon>Conexibacteraceae</taxon>
        <taxon>Conexibacter</taxon>
    </lineage>
</organism>
<dbReference type="Gene3D" id="1.10.3020.10">
    <property type="entry name" value="alpha-amino acid ester hydrolase ( Helical cap domain)"/>
    <property type="match status" value="1"/>
</dbReference>
<evidence type="ECO:0000313" key="4">
    <source>
        <dbReference type="EMBL" id="MDW5596890.1"/>
    </source>
</evidence>
<reference evidence="4 5" key="2">
    <citation type="submission" date="2023-10" db="EMBL/GenBank/DDBJ databases">
        <authorList>
            <person name="Han X.F."/>
        </authorList>
    </citation>
    <scope>NUCLEOTIDE SEQUENCE [LARGE SCALE GENOMIC DNA]</scope>
    <source>
        <strain evidence="4 5">KCTC 39840</strain>
    </source>
</reference>